<feature type="region of interest" description="Disordered" evidence="1">
    <location>
        <begin position="316"/>
        <end position="344"/>
    </location>
</feature>
<accession>A0A1Z5K8J4</accession>
<dbReference type="InterPro" id="IPR058563">
    <property type="entry name" value="Trs120_TRAPPC9_N"/>
</dbReference>
<dbReference type="InterPro" id="IPR013935">
    <property type="entry name" value="Trs120_TRAPPC9"/>
</dbReference>
<dbReference type="Proteomes" id="UP000198406">
    <property type="component" value="Unassembled WGS sequence"/>
</dbReference>
<protein>
    <recommendedName>
        <fullName evidence="2">Trs120/TRAPPC9 N-terminal domain-containing protein</fullName>
    </recommendedName>
</protein>
<dbReference type="PANTHER" id="PTHR21512">
    <property type="entry name" value="TRAFFICKING PROTEIN PARTICLE COMPLEX SUBUNIT 9"/>
    <property type="match status" value="1"/>
</dbReference>
<dbReference type="InParanoid" id="A0A1Z5K8J4"/>
<dbReference type="Pfam" id="PF08626">
    <property type="entry name" value="TRAPPC9-Trs120"/>
    <property type="match status" value="1"/>
</dbReference>
<comment type="caution">
    <text evidence="3">The sequence shown here is derived from an EMBL/GenBank/DDBJ whole genome shotgun (WGS) entry which is preliminary data.</text>
</comment>
<evidence type="ECO:0000313" key="3">
    <source>
        <dbReference type="EMBL" id="GAX22603.1"/>
    </source>
</evidence>
<dbReference type="EMBL" id="BDSP01000184">
    <property type="protein sequence ID" value="GAX22603.1"/>
    <property type="molecule type" value="Genomic_DNA"/>
</dbReference>
<feature type="region of interest" description="Disordered" evidence="1">
    <location>
        <begin position="730"/>
        <end position="755"/>
    </location>
</feature>
<dbReference type="GO" id="GO:0005802">
    <property type="term" value="C:trans-Golgi network"/>
    <property type="evidence" value="ECO:0007669"/>
    <property type="project" value="TreeGrafter"/>
</dbReference>
<evidence type="ECO:0000259" key="2">
    <source>
        <dbReference type="Pfam" id="PF08626"/>
    </source>
</evidence>
<proteinExistence type="predicted"/>
<name>A0A1Z5K8J4_FISSO</name>
<feature type="domain" description="Trs120/TRAPPC9 N-terminal" evidence="2">
    <location>
        <begin position="141"/>
        <end position="432"/>
    </location>
</feature>
<evidence type="ECO:0000313" key="4">
    <source>
        <dbReference type="Proteomes" id="UP000198406"/>
    </source>
</evidence>
<reference evidence="3 4" key="1">
    <citation type="journal article" date="2015" name="Plant Cell">
        <title>Oil accumulation by the oleaginous diatom Fistulifera solaris as revealed by the genome and transcriptome.</title>
        <authorList>
            <person name="Tanaka T."/>
            <person name="Maeda Y."/>
            <person name="Veluchamy A."/>
            <person name="Tanaka M."/>
            <person name="Abida H."/>
            <person name="Marechal E."/>
            <person name="Bowler C."/>
            <person name="Muto M."/>
            <person name="Sunaga Y."/>
            <person name="Tanaka M."/>
            <person name="Yoshino T."/>
            <person name="Taniguchi T."/>
            <person name="Fukuda Y."/>
            <person name="Nemoto M."/>
            <person name="Matsumoto M."/>
            <person name="Wong P.S."/>
            <person name="Aburatani S."/>
            <person name="Fujibuchi W."/>
        </authorList>
    </citation>
    <scope>NUCLEOTIDE SEQUENCE [LARGE SCALE GENOMIC DNA]</scope>
    <source>
        <strain evidence="3 4">JPCC DA0580</strain>
    </source>
</reference>
<dbReference type="PANTHER" id="PTHR21512:SF5">
    <property type="entry name" value="TRAFFICKING PROTEIN PARTICLE COMPLEX SUBUNIT 9"/>
    <property type="match status" value="1"/>
</dbReference>
<feature type="compositionally biased region" description="Basic and acidic residues" evidence="1">
    <location>
        <begin position="735"/>
        <end position="754"/>
    </location>
</feature>
<sequence>MDAASSHSFGISEIPGSPSFRNSAVNAIAVIPLLSSKRDGDDASTKSTKSFGDLFDALRRYTQSFGNSASSEGEDFYLIVPNSSLTRPGDWKYDETPLKGFHWQHGCQRMRLFDGRPEYSRLAHDRLMNHTIAREWIDLCPSRRTAAVIGVLNVHDCHDISDLHRAEEELRKWAEKYASPPYEVSAHGKDAERDHPVYRMFVYDSFDEVGQKIDLSHSKMGSQILAFPPTDDSHAQMMDLHLNVVINDLAVAIFRDLESKIRESDQIRNAANPPAPSQNSVLSRIISASNSEKSDPSKDGKLNVGRLAGLVSAGNPLADTEADDASTVGGNTEATSSGSVDGSSFKASSSLPLLLTPLDTYWEQANLTRKDMDDIRKRDMGRREKYSADLALLAGSPLDAYERYLKAAELCKSSSASDPLWYAASLEGCAGAHISMAEAGGYNVDEYLENNFQLPKDFFHLMKIPEGEKYSNVKQTLPDVVIALCEEALAIVSRNALLSAYRAEILLKMAWYLSDLAERHQRCRWGEGDGCYAGEPGSTPRWERTSVFALDFDTEKLRENGSSNARKHTLKRIAKICELLGTASSLSSLHSGTRVDIAAQAVSICLQGIKPTSFGVVESAPVVLNRKAAFYAAIAADAAGTDSSSSAMQLWLLTTRLYSKDPGPSYGWATLRSACLSTLASRGNSPLCLKAAEELLSLLSTLEPSRKMDDVPDSDDDQEEASIKVSVMDISSHGSTHEESKQQDEPTDLDEKNGVDATSKITSTKVFAKQLRDTITTFASSSSSFIAQQSKWATDEPLANLLVPLGESSSLSILATDLHCVWPSSDLSKCSSVQNQCLNCLSLLRRALTTPSQSCSNFPLIYADEVKPPGPLFVISASAACVVSEIESVKSVSHAAAGDAANPAMSTFYNPFESKRNAGGREKARNILEGEERVVSVKFGNKLSVSVEVTNAQLIFKESESILPVSTPLAFAVPANTSDFTVYFPLTVISRGPQGSADAMGTIHIKGIECECLGQVEFIQLSIDSEDRGYSQLSNNILPIPTSVYPFAPKTKKITGDDPESLKALIQAFPSQPTLELRLAESDLPVSKLSAAIKNAALYTSVPLRLFSSGGAFNRGNVEHLEIFVLGSAGINQKIYDSSAPPSENESDDEFLKGWLVTKTSAPLKIRAKPATLSMKGIYGQNTQNDDANTIRFQIASGYDANKKLPSLSTLNFKFRYSGSSRGGLQVWRSKSFVMEITASSGPCISSISFLQEAKISHLIEELCAKEPSFSTQQTEEQAYSVGESVSANLCNTEVGIFVTVTNASDYTVELSREDGYLGEAASVPIDKLLLRPLVNVKIPMTLSRIKVSTKDDIFKNIVDKIQSSAVLVWKTEGSSLEENKGQIRIPRSCLEDLVRRETSLVSKLIEPPLTFEICVDNFSSAEATKDIGLGSPGAKVSAVLKVADWVTEEEKKSNDAVIELVCVHENGTSMSRDLFHWAGKVSHRVKLSSESFAHSARIIFHRPGVYIVTACAKFVDVDKSQNRGMEMWCAPFSRRIVVSDMMAQ</sequence>
<organism evidence="3 4">
    <name type="scientific">Fistulifera solaris</name>
    <name type="common">Oleaginous diatom</name>
    <dbReference type="NCBI Taxonomy" id="1519565"/>
    <lineage>
        <taxon>Eukaryota</taxon>
        <taxon>Sar</taxon>
        <taxon>Stramenopiles</taxon>
        <taxon>Ochrophyta</taxon>
        <taxon>Bacillariophyta</taxon>
        <taxon>Bacillariophyceae</taxon>
        <taxon>Bacillariophycidae</taxon>
        <taxon>Naviculales</taxon>
        <taxon>Naviculaceae</taxon>
        <taxon>Fistulifera</taxon>
    </lineage>
</organism>
<evidence type="ECO:0000256" key="1">
    <source>
        <dbReference type="SAM" id="MobiDB-lite"/>
    </source>
</evidence>
<gene>
    <name evidence="3" type="ORF">FisN_14Hh236</name>
</gene>
<feature type="compositionally biased region" description="Polar residues" evidence="1">
    <location>
        <begin position="328"/>
        <end position="344"/>
    </location>
</feature>
<dbReference type="OrthoDB" id="39598at2759"/>
<keyword evidence="4" id="KW-1185">Reference proteome</keyword>